<protein>
    <submittedName>
        <fullName evidence="5">PDZ domain-containing protein</fullName>
    </submittedName>
</protein>
<feature type="domain" description="PDZ" evidence="4">
    <location>
        <begin position="284"/>
        <end position="353"/>
    </location>
</feature>
<dbReference type="SUPFAM" id="SSF50494">
    <property type="entry name" value="Trypsin-like serine proteases"/>
    <property type="match status" value="1"/>
</dbReference>
<dbReference type="GO" id="GO:0004252">
    <property type="term" value="F:serine-type endopeptidase activity"/>
    <property type="evidence" value="ECO:0007669"/>
    <property type="project" value="InterPro"/>
</dbReference>
<dbReference type="InterPro" id="IPR001940">
    <property type="entry name" value="Peptidase_S1C"/>
</dbReference>
<dbReference type="SUPFAM" id="SSF50156">
    <property type="entry name" value="PDZ domain-like"/>
    <property type="match status" value="1"/>
</dbReference>
<dbReference type="InterPro" id="IPR001478">
    <property type="entry name" value="PDZ"/>
</dbReference>
<dbReference type="KEGG" id="bacg:D2962_09060"/>
<evidence type="ECO:0000256" key="1">
    <source>
        <dbReference type="ARBA" id="ARBA00010541"/>
    </source>
</evidence>
<reference evidence="5 6" key="1">
    <citation type="submission" date="2018-10" db="EMBL/GenBank/DDBJ databases">
        <authorList>
            <person name="Zhang X."/>
        </authorList>
    </citation>
    <scope>NUCLEOTIDE SEQUENCE [LARGE SCALE GENOMIC DNA]</scope>
    <source>
        <strain evidence="5 6">SK-G1</strain>
    </source>
</reference>
<dbReference type="Proteomes" id="UP000280960">
    <property type="component" value="Chromosome"/>
</dbReference>
<keyword evidence="2" id="KW-0645">Protease</keyword>
<dbReference type="InterPro" id="IPR009003">
    <property type="entry name" value="Peptidase_S1_PA"/>
</dbReference>
<dbReference type="PRINTS" id="PR00834">
    <property type="entry name" value="PROTEASES2C"/>
</dbReference>
<evidence type="ECO:0000313" key="6">
    <source>
        <dbReference type="Proteomes" id="UP000280960"/>
    </source>
</evidence>
<dbReference type="InterPro" id="IPR043504">
    <property type="entry name" value="Peptidase_S1_PA_chymotrypsin"/>
</dbReference>
<gene>
    <name evidence="5" type="ORF">D2962_09060</name>
</gene>
<evidence type="ECO:0000256" key="2">
    <source>
        <dbReference type="ARBA" id="ARBA00022670"/>
    </source>
</evidence>
<keyword evidence="6" id="KW-1185">Reference proteome</keyword>
<comment type="similarity">
    <text evidence="1">Belongs to the peptidase S1C family.</text>
</comment>
<dbReference type="InterPro" id="IPR036034">
    <property type="entry name" value="PDZ_sf"/>
</dbReference>
<evidence type="ECO:0000313" key="5">
    <source>
        <dbReference type="EMBL" id="AYO30744.1"/>
    </source>
</evidence>
<dbReference type="RefSeq" id="WP_120765585.1">
    <property type="nucleotide sequence ID" value="NZ_CP033169.1"/>
</dbReference>
<dbReference type="SMART" id="SM00228">
    <property type="entry name" value="PDZ"/>
    <property type="match status" value="1"/>
</dbReference>
<dbReference type="Gene3D" id="2.40.10.10">
    <property type="entry name" value="Trypsin-like serine proteases"/>
    <property type="match status" value="2"/>
</dbReference>
<dbReference type="Gene3D" id="2.30.42.10">
    <property type="match status" value="1"/>
</dbReference>
<dbReference type="PANTHER" id="PTHR22939:SF129">
    <property type="entry name" value="SERINE PROTEASE HTRA2, MITOCHONDRIAL"/>
    <property type="match status" value="1"/>
</dbReference>
<dbReference type="GO" id="GO:0006508">
    <property type="term" value="P:proteolysis"/>
    <property type="evidence" value="ECO:0007669"/>
    <property type="project" value="UniProtKB-KW"/>
</dbReference>
<dbReference type="PANTHER" id="PTHR22939">
    <property type="entry name" value="SERINE PROTEASE FAMILY S1C HTRA-RELATED"/>
    <property type="match status" value="1"/>
</dbReference>
<organism evidence="5 6">
    <name type="scientific">Biomaibacter acetigenes</name>
    <dbReference type="NCBI Taxonomy" id="2316383"/>
    <lineage>
        <taxon>Bacteria</taxon>
        <taxon>Bacillati</taxon>
        <taxon>Bacillota</taxon>
        <taxon>Clostridia</taxon>
        <taxon>Thermosediminibacterales</taxon>
        <taxon>Tepidanaerobacteraceae</taxon>
        <taxon>Biomaibacter</taxon>
    </lineage>
</organism>
<dbReference type="Pfam" id="PF13365">
    <property type="entry name" value="Trypsin_2"/>
    <property type="match status" value="1"/>
</dbReference>
<evidence type="ECO:0000259" key="4">
    <source>
        <dbReference type="PROSITE" id="PS50106"/>
    </source>
</evidence>
<dbReference type="EMBL" id="CP033169">
    <property type="protein sequence ID" value="AYO30744.1"/>
    <property type="molecule type" value="Genomic_DNA"/>
</dbReference>
<accession>A0A3G2R5D2</accession>
<dbReference type="Pfam" id="PF13180">
    <property type="entry name" value="PDZ_2"/>
    <property type="match status" value="1"/>
</dbReference>
<keyword evidence="3" id="KW-0378">Hydrolase</keyword>
<dbReference type="AlphaFoldDB" id="A0A3G2R5D2"/>
<dbReference type="PROSITE" id="PS50106">
    <property type="entry name" value="PDZ"/>
    <property type="match status" value="1"/>
</dbReference>
<proteinExistence type="inferred from homology"/>
<sequence length="392" mass="42150">MTLFNKHKYLVAVLLGLALGAALVIGGISAYNVIYPSNSARAGMQGATSVNTSVPETVLPTNIPDIVDRVSSAVVYIETTVESKSASDPFFDDPFFRQFFGNNFRVQPTPRVSKGVGSGFIFNADGYIMTNEHVIDGATEVSVTVKGFDKPFKATVVGKDFDLDLAVLKINSSQKLPYLNLGDSDRMRVGEWVIAIGNPYRLDHTVTVGVISAKGRPVTIPDASSGKDRVYKNLIQTDAAINPGNSGGPLISLGGDVIGINTAINAQAQGIGFAIPINTAKEVLNDLIKNGSVTRPYIGVGLQDLTKDLVDYFKLKDQSGAIITYVYPNSPAEKAGLQQGDIILKINDRVIKNSNDVVETVSKAKINDKLVLVVFRNGQNRYISVIVDKKPE</sequence>
<name>A0A3G2R5D2_9FIRM</name>
<evidence type="ECO:0000256" key="3">
    <source>
        <dbReference type="ARBA" id="ARBA00022801"/>
    </source>
</evidence>